<dbReference type="Proteomes" id="UP001244341">
    <property type="component" value="Chromosome 8b"/>
</dbReference>
<organism evidence="1 2">
    <name type="scientific">Tetradesmus obliquus</name>
    <name type="common">Green alga</name>
    <name type="synonym">Acutodesmus obliquus</name>
    <dbReference type="NCBI Taxonomy" id="3088"/>
    <lineage>
        <taxon>Eukaryota</taxon>
        <taxon>Viridiplantae</taxon>
        <taxon>Chlorophyta</taxon>
        <taxon>core chlorophytes</taxon>
        <taxon>Chlorophyceae</taxon>
        <taxon>CS clade</taxon>
        <taxon>Sphaeropleales</taxon>
        <taxon>Scenedesmaceae</taxon>
        <taxon>Tetradesmus</taxon>
    </lineage>
</organism>
<reference evidence="1 2" key="1">
    <citation type="submission" date="2023-05" db="EMBL/GenBank/DDBJ databases">
        <title>A 100% complete, gapless, phased diploid assembly of the Scenedesmus obliquus UTEX 3031 genome.</title>
        <authorList>
            <person name="Biondi T.C."/>
            <person name="Hanschen E.R."/>
            <person name="Kwon T."/>
            <person name="Eng W."/>
            <person name="Kruse C.P.S."/>
            <person name="Koehler S.I."/>
            <person name="Kunde Y."/>
            <person name="Gleasner C.D."/>
            <person name="You Mak K.T."/>
            <person name="Polle J."/>
            <person name="Hovde B.T."/>
            <person name="Starkenburg S.R."/>
        </authorList>
    </citation>
    <scope>NUCLEOTIDE SEQUENCE [LARGE SCALE GENOMIC DNA]</scope>
    <source>
        <strain evidence="1 2">DOE0152z</strain>
    </source>
</reference>
<name>A0ABY8UBE0_TETOB</name>
<sequence length="181" mass="19196">MAQLLSAFKGDDDGDDDADMEMLQAVLMRAFKSKQAKQKQRQAALVKEVHEAVAARLVALEEAMNSELSELAAAGQAQLAALSRVLGDKMGAMAELKAAFEGQLNAAWQDYGEAYGQLAAVQQEVRSQAERKRSSFKRKLAALQQEAGQLLASTEAKVARMKGGGGGMPPAMAAMLQALGA</sequence>
<proteinExistence type="predicted"/>
<accession>A0ABY8UBE0</accession>
<protein>
    <submittedName>
        <fullName evidence="1">Uncharacterized protein</fullName>
    </submittedName>
</protein>
<keyword evidence="2" id="KW-1185">Reference proteome</keyword>
<evidence type="ECO:0000313" key="2">
    <source>
        <dbReference type="Proteomes" id="UP001244341"/>
    </source>
</evidence>
<evidence type="ECO:0000313" key="1">
    <source>
        <dbReference type="EMBL" id="WIA17401.1"/>
    </source>
</evidence>
<dbReference type="EMBL" id="CP126215">
    <property type="protein sequence ID" value="WIA17401.1"/>
    <property type="molecule type" value="Genomic_DNA"/>
</dbReference>
<gene>
    <name evidence="1" type="ORF">OEZ85_014257</name>
</gene>